<dbReference type="RefSeq" id="WP_379953611.1">
    <property type="nucleotide sequence ID" value="NZ_JAUYVI010000001.1"/>
</dbReference>
<feature type="domain" description="Transglycosylase SLT" evidence="3">
    <location>
        <begin position="17"/>
        <end position="108"/>
    </location>
</feature>
<dbReference type="Proteomes" id="UP001230156">
    <property type="component" value="Unassembled WGS sequence"/>
</dbReference>
<organism evidence="4 5">
    <name type="scientific">Dongia sedimenti</name>
    <dbReference type="NCBI Taxonomy" id="3064282"/>
    <lineage>
        <taxon>Bacteria</taxon>
        <taxon>Pseudomonadati</taxon>
        <taxon>Pseudomonadota</taxon>
        <taxon>Alphaproteobacteria</taxon>
        <taxon>Rhodospirillales</taxon>
        <taxon>Dongiaceae</taxon>
        <taxon>Dongia</taxon>
    </lineage>
</organism>
<dbReference type="InterPro" id="IPR008258">
    <property type="entry name" value="Transglycosylase_SLT_dom_1"/>
</dbReference>
<gene>
    <name evidence="4" type="ORF">Q8A70_01085</name>
</gene>
<comment type="similarity">
    <text evidence="1">Belongs to the transglycosylase Slt family.</text>
</comment>
<dbReference type="Gene3D" id="1.10.530.10">
    <property type="match status" value="1"/>
</dbReference>
<keyword evidence="5" id="KW-1185">Reference proteome</keyword>
<sequence>MDSNGGPDWRWTKAQGVQESGLDPAAVSPVGARGIMQVMPATWAEIQKAMGWRGISPHSAPHNIFGGVWYQARMARIWSGRGRSTAEAYDLGLASYNAGAGTILRAQALCRDARLWSAIAPCVVSVSGPANARQTIDYVRRIAQWRALMEAQ</sequence>
<evidence type="ECO:0000313" key="5">
    <source>
        <dbReference type="Proteomes" id="UP001230156"/>
    </source>
</evidence>
<protein>
    <submittedName>
        <fullName evidence="4">Transglycosylase SLT domain-containing protein</fullName>
    </submittedName>
</protein>
<dbReference type="Pfam" id="PF01464">
    <property type="entry name" value="SLT"/>
    <property type="match status" value="1"/>
</dbReference>
<comment type="caution">
    <text evidence="4">The sequence shown here is derived from an EMBL/GenBank/DDBJ whole genome shotgun (WGS) entry which is preliminary data.</text>
</comment>
<proteinExistence type="inferred from homology"/>
<evidence type="ECO:0000313" key="4">
    <source>
        <dbReference type="EMBL" id="MDQ7246233.1"/>
    </source>
</evidence>
<reference evidence="5" key="1">
    <citation type="submission" date="2023-08" db="EMBL/GenBank/DDBJ databases">
        <title>Rhodospirillaceae gen. nov., a novel taxon isolated from the Yangtze River Yuezi River estuary sludge.</title>
        <authorList>
            <person name="Ruan L."/>
        </authorList>
    </citation>
    <scope>NUCLEOTIDE SEQUENCE [LARGE SCALE GENOMIC DNA]</scope>
    <source>
        <strain evidence="5">R-7</strain>
    </source>
</reference>
<dbReference type="PANTHER" id="PTHR37423:SF2">
    <property type="entry name" value="MEMBRANE-BOUND LYTIC MUREIN TRANSGLYCOSYLASE C"/>
    <property type="match status" value="1"/>
</dbReference>
<evidence type="ECO:0000256" key="1">
    <source>
        <dbReference type="ARBA" id="ARBA00007734"/>
    </source>
</evidence>
<dbReference type="SUPFAM" id="SSF53955">
    <property type="entry name" value="Lysozyme-like"/>
    <property type="match status" value="1"/>
</dbReference>
<accession>A0ABU0YHS4</accession>
<dbReference type="EMBL" id="JAUYVI010000001">
    <property type="protein sequence ID" value="MDQ7246233.1"/>
    <property type="molecule type" value="Genomic_DNA"/>
</dbReference>
<dbReference type="PANTHER" id="PTHR37423">
    <property type="entry name" value="SOLUBLE LYTIC MUREIN TRANSGLYCOSYLASE-RELATED"/>
    <property type="match status" value="1"/>
</dbReference>
<evidence type="ECO:0000259" key="3">
    <source>
        <dbReference type="Pfam" id="PF01464"/>
    </source>
</evidence>
<comment type="similarity">
    <text evidence="2">Belongs to the virb1 family.</text>
</comment>
<evidence type="ECO:0000256" key="2">
    <source>
        <dbReference type="ARBA" id="ARBA00009387"/>
    </source>
</evidence>
<name>A0ABU0YHS4_9PROT</name>
<dbReference type="InterPro" id="IPR023346">
    <property type="entry name" value="Lysozyme-like_dom_sf"/>
</dbReference>